<dbReference type="EMBL" id="JBHSPB010000008">
    <property type="protein sequence ID" value="MFC5721686.1"/>
    <property type="molecule type" value="Genomic_DNA"/>
</dbReference>
<name>A0ABW0YYL1_9ACTN</name>
<dbReference type="Pfam" id="PF14028">
    <property type="entry name" value="Lant_dehydr_C"/>
    <property type="match status" value="1"/>
</dbReference>
<dbReference type="InterPro" id="IPR023809">
    <property type="entry name" value="Thiopep_bacteriocin_synth_dom"/>
</dbReference>
<evidence type="ECO:0000259" key="3">
    <source>
        <dbReference type="Pfam" id="PF14028"/>
    </source>
</evidence>
<organism evidence="4 5">
    <name type="scientific">Streptomyces gamaensis</name>
    <dbReference type="NCBI Taxonomy" id="1763542"/>
    <lineage>
        <taxon>Bacteria</taxon>
        <taxon>Bacillati</taxon>
        <taxon>Actinomycetota</taxon>
        <taxon>Actinomycetes</taxon>
        <taxon>Kitasatosporales</taxon>
        <taxon>Streptomycetaceae</taxon>
        <taxon>Streptomyces</taxon>
    </lineage>
</organism>
<keyword evidence="5" id="KW-1185">Reference proteome</keyword>
<dbReference type="Proteomes" id="UP001596083">
    <property type="component" value="Unassembled WGS sequence"/>
</dbReference>
<feature type="domain" description="Lantibiotic dehydratase N-terminal" evidence="2">
    <location>
        <begin position="65"/>
        <end position="719"/>
    </location>
</feature>
<evidence type="ECO:0000256" key="1">
    <source>
        <dbReference type="SAM" id="MobiDB-lite"/>
    </source>
</evidence>
<evidence type="ECO:0000313" key="5">
    <source>
        <dbReference type="Proteomes" id="UP001596083"/>
    </source>
</evidence>
<evidence type="ECO:0000313" key="4">
    <source>
        <dbReference type="EMBL" id="MFC5721686.1"/>
    </source>
</evidence>
<sequence length="1054" mass="113255">MSGREQAAADGGRHGANSSRTRPGSPHPPAFGCSATVLLRAAVRPARPLTGPAEGPRALAEAAGDPLLREAVALASPSLAAVLDKAAAGTPLSPKEIRRAARALAGYRLRMNGRATPFGLVAGVAAAGFAAAPAARWGSAHTKHAGPDLGWLHGVVDALESDPAVLALLRVTANDLCTVRGDRLVLPFVPDTVSDASGQPLREVTVRHTEAVRQAVALCARPVAWNALRDRLRELHPAASARTVEAMLTELVRRGLLLTELRPPQHAADPLAHILGLLTPHQAALPPATARTVRELGDIHGALAAYAQLPPGAGPARLDALRTRMRALNPAEAPVRVDLALDARVTLPQALRDEAERAAGLLATLSAGRPGPHHLRAYHTRFLERYGTGRAVPLRELLDPERGLGLPAGYGPTAPAPPRAGGPTARDRLLLARAQETTLAGGRELALDTRLMTALRETAEETDGPDPGAPPSFDLLTEVLAASVEAMAAGEFTLVVRGVSTVAGAVAGRFGHLLGPAAEDFARAVRATPTRNPRAVPAQLAFRTRTGRAANVSAVPRWLEHTITVAAWTDRTAPHTLDLADLSVVAEPGRLALVSHRLDREIVPVLPSMLLPHGNIPALARFLAELPAGGEAAPPGWDWGTAAALPHLPRVRSGRTVLAPARWRPAEPALHTARTEAADWRRLFDEWRERCRVPDHVVCADGDHRIPLDLTDPAQRELLRHEWRRRPTAVLEEQLADGPHGRGWSGGRPAEIAFPLVRTTPGTAPPPAVPRVHRPRPTYGPGSPWLHAKLYCAPEHQDTVLTRELPALLEHLPPGVDRWFYLRYTDPDPHLRLRFHSGPHTFGGRLLPRLGRWADRLAERGLCGRLLVDGYTPEWERYGGPEAMAAAEALFEADSHSCLTQLTLLRTGTLALDRRLLTAADHLDLLHRFGAGPRTTDELLLTGRPERHRPPAGLRDAARRLLDPGGHWHALGELPGGAELLAAWQRRAPAVTAYRDRLRLPGAAAWTSGTTALAALLHLHHNRLAGSDRRAEEEALALARTAVRAHRDRERAHA</sequence>
<evidence type="ECO:0000259" key="2">
    <source>
        <dbReference type="Pfam" id="PF04738"/>
    </source>
</evidence>
<comment type="caution">
    <text evidence="4">The sequence shown here is derived from an EMBL/GenBank/DDBJ whole genome shotgun (WGS) entry which is preliminary data.</text>
</comment>
<accession>A0ABW0YYL1</accession>
<feature type="region of interest" description="Disordered" evidence="1">
    <location>
        <begin position="1"/>
        <end position="31"/>
    </location>
</feature>
<dbReference type="InterPro" id="IPR006827">
    <property type="entry name" value="Lant_deHydtase_N"/>
</dbReference>
<dbReference type="NCBIfam" id="TIGR03891">
    <property type="entry name" value="thiopep_ocin"/>
    <property type="match status" value="1"/>
</dbReference>
<proteinExistence type="predicted"/>
<feature type="domain" description="Thiopeptide-type bacteriocin biosynthesis" evidence="3">
    <location>
        <begin position="785"/>
        <end position="1042"/>
    </location>
</feature>
<gene>
    <name evidence="4" type="ORF">ACFP1Z_16055</name>
</gene>
<dbReference type="Pfam" id="PF04738">
    <property type="entry name" value="Lant_dehydr_N"/>
    <property type="match status" value="1"/>
</dbReference>
<dbReference type="RefSeq" id="WP_390317001.1">
    <property type="nucleotide sequence ID" value="NZ_JBHSPB010000008.1"/>
</dbReference>
<protein>
    <submittedName>
        <fullName evidence="4">Lantibiotic dehydratase</fullName>
    </submittedName>
</protein>
<reference evidence="5" key="1">
    <citation type="journal article" date="2019" name="Int. J. Syst. Evol. Microbiol.">
        <title>The Global Catalogue of Microorganisms (GCM) 10K type strain sequencing project: providing services to taxonomists for standard genome sequencing and annotation.</title>
        <authorList>
            <consortium name="The Broad Institute Genomics Platform"/>
            <consortium name="The Broad Institute Genome Sequencing Center for Infectious Disease"/>
            <person name="Wu L."/>
            <person name="Ma J."/>
        </authorList>
    </citation>
    <scope>NUCLEOTIDE SEQUENCE [LARGE SCALE GENOMIC DNA]</scope>
    <source>
        <strain evidence="5">CGMCC 4.7304</strain>
    </source>
</reference>